<name>A0ABT2YBS8_9MOLU</name>
<proteinExistence type="predicted"/>
<comment type="caution">
    <text evidence="2">The sequence shown here is derived from an EMBL/GenBank/DDBJ whole genome shotgun (WGS) entry which is preliminary data.</text>
</comment>
<organism evidence="2 3">
    <name type="scientific">Paracholeplasma manati</name>
    <dbReference type="NCBI Taxonomy" id="591373"/>
    <lineage>
        <taxon>Bacteria</taxon>
        <taxon>Bacillati</taxon>
        <taxon>Mycoplasmatota</taxon>
        <taxon>Mollicutes</taxon>
        <taxon>Acholeplasmatales</taxon>
        <taxon>Acholeplasmataceae</taxon>
        <taxon>Paracholeplasma</taxon>
    </lineage>
</organism>
<dbReference type="Pfam" id="PF13508">
    <property type="entry name" value="Acetyltransf_7"/>
    <property type="match status" value="1"/>
</dbReference>
<dbReference type="Gene3D" id="3.40.630.30">
    <property type="match status" value="1"/>
</dbReference>
<dbReference type="InterPro" id="IPR016181">
    <property type="entry name" value="Acyl_CoA_acyltransferase"/>
</dbReference>
<accession>A0ABT2YBS8</accession>
<dbReference type="InterPro" id="IPR000182">
    <property type="entry name" value="GNAT_dom"/>
</dbReference>
<feature type="domain" description="N-acetyltransferase" evidence="1">
    <location>
        <begin position="120"/>
        <end position="260"/>
    </location>
</feature>
<dbReference type="EMBL" id="JAOVQM010000007">
    <property type="protein sequence ID" value="MCV2232653.1"/>
    <property type="molecule type" value="Genomic_DNA"/>
</dbReference>
<gene>
    <name evidence="2" type="ORF">N7548_07465</name>
</gene>
<sequence length="260" mass="29898">MHHDILNIIQKAKDTFTYHSFHYVDEHDVKDYEVVYESTDGVLLKGIHPSQQKPHLHFFVHDIETLKVILKPYPNHLIEFVPKDWMLPLEQTGYIPYSVLRDYWYKYQNPVPASSLTFATPKQTLEIALLSQSRTGSSRAFSGETVEVVSQWVTNQVDGVDDSCVLIHQSDVIEGAVMVGLYGENEKRTLWVRLIVVKASLQNQGIGQKLLSQALYYGQMHYAKRAFLMADDLNQNALYLYQKMGFKPDLTSEQIDMISI</sequence>
<dbReference type="Proteomes" id="UP001177160">
    <property type="component" value="Unassembled WGS sequence"/>
</dbReference>
<evidence type="ECO:0000313" key="2">
    <source>
        <dbReference type="EMBL" id="MCV2232653.1"/>
    </source>
</evidence>
<dbReference type="SUPFAM" id="SSF55729">
    <property type="entry name" value="Acyl-CoA N-acyltransferases (Nat)"/>
    <property type="match status" value="1"/>
</dbReference>
<keyword evidence="3" id="KW-1185">Reference proteome</keyword>
<dbReference type="CDD" id="cd04301">
    <property type="entry name" value="NAT_SF"/>
    <property type="match status" value="1"/>
</dbReference>
<evidence type="ECO:0000259" key="1">
    <source>
        <dbReference type="PROSITE" id="PS51186"/>
    </source>
</evidence>
<reference evidence="2" key="1">
    <citation type="submission" date="2022-09" db="EMBL/GenBank/DDBJ databases">
        <title>Novel Mycoplasma species identified in domestic and wild animals.</title>
        <authorList>
            <person name="Volokhov D.V."/>
            <person name="Furtak V.A."/>
            <person name="Zagorodnyaya T.A."/>
        </authorList>
    </citation>
    <scope>NUCLEOTIDE SEQUENCE</scope>
    <source>
        <strain evidence="2">Oakley</strain>
    </source>
</reference>
<evidence type="ECO:0000313" key="3">
    <source>
        <dbReference type="Proteomes" id="UP001177160"/>
    </source>
</evidence>
<dbReference type="RefSeq" id="WP_263608840.1">
    <property type="nucleotide sequence ID" value="NZ_JAOVQM010000007.1"/>
</dbReference>
<dbReference type="PROSITE" id="PS51186">
    <property type="entry name" value="GNAT"/>
    <property type="match status" value="1"/>
</dbReference>
<protein>
    <submittedName>
        <fullName evidence="2">GNAT family N-acetyltransferase</fullName>
    </submittedName>
</protein>